<dbReference type="RefSeq" id="WP_055397070.1">
    <property type="nucleotide sequence ID" value="NZ_JAMXAX010000003.1"/>
</dbReference>
<sequence length="170" mass="19270">MLPDAGPLITLAYADALDLLLRPGWPVEMVDMVLHEVTRSSTPTSERLAQWVRDRQLAVVPTRTFQRYQQAQSRAVQQGAPRKSHLGELAIQETMNGFALMEAPRTGVFLFEDHKIARASFLVPDNCRKISTRSFLLFLEHKGWLDSAAEIERRAVLAGRAFSRLRFPPE</sequence>
<evidence type="ECO:0000313" key="1">
    <source>
        <dbReference type="EMBL" id="MFC3934884.1"/>
    </source>
</evidence>
<protein>
    <recommendedName>
        <fullName evidence="3">DUF5753 domain-containing protein</fullName>
    </recommendedName>
</protein>
<comment type="caution">
    <text evidence="1">The sequence shown here is derived from an EMBL/GenBank/DDBJ whole genome shotgun (WGS) entry which is preliminary data.</text>
</comment>
<dbReference type="Proteomes" id="UP001595693">
    <property type="component" value="Unassembled WGS sequence"/>
</dbReference>
<organism evidence="1 2">
    <name type="scientific">Acidovorax facilis</name>
    <dbReference type="NCBI Taxonomy" id="12917"/>
    <lineage>
        <taxon>Bacteria</taxon>
        <taxon>Pseudomonadati</taxon>
        <taxon>Pseudomonadota</taxon>
        <taxon>Betaproteobacteria</taxon>
        <taxon>Burkholderiales</taxon>
        <taxon>Comamonadaceae</taxon>
        <taxon>Acidovorax</taxon>
    </lineage>
</organism>
<evidence type="ECO:0008006" key="3">
    <source>
        <dbReference type="Google" id="ProtNLM"/>
    </source>
</evidence>
<dbReference type="EMBL" id="JBHSAJ010000026">
    <property type="protein sequence ID" value="MFC3934884.1"/>
    <property type="molecule type" value="Genomic_DNA"/>
</dbReference>
<reference evidence="2" key="1">
    <citation type="journal article" date="2019" name="Int. J. Syst. Evol. Microbiol.">
        <title>The Global Catalogue of Microorganisms (GCM) 10K type strain sequencing project: providing services to taxonomists for standard genome sequencing and annotation.</title>
        <authorList>
            <consortium name="The Broad Institute Genomics Platform"/>
            <consortium name="The Broad Institute Genome Sequencing Center for Infectious Disease"/>
            <person name="Wu L."/>
            <person name="Ma J."/>
        </authorList>
    </citation>
    <scope>NUCLEOTIDE SEQUENCE [LARGE SCALE GENOMIC DNA]</scope>
    <source>
        <strain evidence="2">CCUG 2113</strain>
    </source>
</reference>
<proteinExistence type="predicted"/>
<accession>A0ABV8D9U6</accession>
<keyword evidence="2" id="KW-1185">Reference proteome</keyword>
<gene>
    <name evidence="1" type="ORF">ACFOW3_09620</name>
</gene>
<name>A0ABV8D9U6_9BURK</name>
<evidence type="ECO:0000313" key="2">
    <source>
        <dbReference type="Proteomes" id="UP001595693"/>
    </source>
</evidence>